<accession>A0A846ZK03</accession>
<evidence type="ECO:0000256" key="11">
    <source>
        <dbReference type="ARBA" id="ARBA00029766"/>
    </source>
</evidence>
<keyword evidence="5 14" id="KW-0808">Transferase</keyword>
<dbReference type="InterPro" id="IPR035907">
    <property type="entry name" value="Hppk_sf"/>
</dbReference>
<evidence type="ECO:0000256" key="7">
    <source>
        <dbReference type="ARBA" id="ARBA00022777"/>
    </source>
</evidence>
<feature type="domain" description="7,8-dihydro-6-hydroxymethylpterin-pyrophosphokinase" evidence="13">
    <location>
        <begin position="6"/>
        <end position="130"/>
    </location>
</feature>
<evidence type="ECO:0000313" key="14">
    <source>
        <dbReference type="EMBL" id="NKZ38514.1"/>
    </source>
</evidence>
<evidence type="ECO:0000256" key="10">
    <source>
        <dbReference type="ARBA" id="ARBA00029409"/>
    </source>
</evidence>
<dbReference type="EMBL" id="JAAZQD010000002">
    <property type="protein sequence ID" value="NKZ38514.1"/>
    <property type="molecule type" value="Genomic_DNA"/>
</dbReference>
<dbReference type="UniPathway" id="UPA00077">
    <property type="reaction ID" value="UER00155"/>
</dbReference>
<evidence type="ECO:0000256" key="3">
    <source>
        <dbReference type="ARBA" id="ARBA00013253"/>
    </source>
</evidence>
<gene>
    <name evidence="14" type="primary">folK</name>
    <name evidence="14" type="ORF">HF690_06020</name>
</gene>
<dbReference type="PANTHER" id="PTHR43071">
    <property type="entry name" value="2-AMINO-4-HYDROXY-6-HYDROXYMETHYLDIHYDROPTERIDINE PYROPHOSPHOKINASE"/>
    <property type="match status" value="1"/>
</dbReference>
<dbReference type="Proteomes" id="UP000541636">
    <property type="component" value="Unassembled WGS sequence"/>
</dbReference>
<comment type="similarity">
    <text evidence="2">Belongs to the HPPK family.</text>
</comment>
<dbReference type="GO" id="GO:0046656">
    <property type="term" value="P:folic acid biosynthetic process"/>
    <property type="evidence" value="ECO:0007669"/>
    <property type="project" value="UniProtKB-KW"/>
</dbReference>
<comment type="caution">
    <text evidence="14">The sequence shown here is derived from an EMBL/GenBank/DDBJ whole genome shotgun (WGS) entry which is preliminary data.</text>
</comment>
<dbReference type="GO" id="GO:0005524">
    <property type="term" value="F:ATP binding"/>
    <property type="evidence" value="ECO:0007669"/>
    <property type="project" value="UniProtKB-KW"/>
</dbReference>
<comment type="pathway">
    <text evidence="1">Cofactor biosynthesis; tetrahydrofolate biosynthesis; 2-amino-4-hydroxy-6-hydroxymethyl-7,8-dihydropteridine diphosphate from 7,8-dihydroneopterin triphosphate: step 4/4.</text>
</comment>
<dbReference type="NCBIfam" id="TIGR01498">
    <property type="entry name" value="folK"/>
    <property type="match status" value="1"/>
</dbReference>
<organism evidence="14 15">
    <name type="scientific">Oleiagrimonas citrea</name>
    <dbReference type="NCBI Taxonomy" id="1665687"/>
    <lineage>
        <taxon>Bacteria</taxon>
        <taxon>Pseudomonadati</taxon>
        <taxon>Pseudomonadota</taxon>
        <taxon>Gammaproteobacteria</taxon>
        <taxon>Lysobacterales</taxon>
        <taxon>Rhodanobacteraceae</taxon>
        <taxon>Oleiagrimonas</taxon>
    </lineage>
</organism>
<evidence type="ECO:0000256" key="5">
    <source>
        <dbReference type="ARBA" id="ARBA00022679"/>
    </source>
</evidence>
<dbReference type="AlphaFoldDB" id="A0A846ZK03"/>
<comment type="function">
    <text evidence="10">Catalyzes the transfer of pyrophosphate from adenosine triphosphate (ATP) to 6-hydroxymethyl-7,8-dihydropterin, an enzymatic step in folate biosynthesis pathway.</text>
</comment>
<evidence type="ECO:0000256" key="12">
    <source>
        <dbReference type="ARBA" id="ARBA00033413"/>
    </source>
</evidence>
<dbReference type="SUPFAM" id="SSF55083">
    <property type="entry name" value="6-hydroxymethyl-7,8-dihydropterin pyrophosphokinase, HPPK"/>
    <property type="match status" value="1"/>
</dbReference>
<evidence type="ECO:0000256" key="1">
    <source>
        <dbReference type="ARBA" id="ARBA00005051"/>
    </source>
</evidence>
<dbReference type="Gene3D" id="3.30.70.560">
    <property type="entry name" value="7,8-Dihydro-6-hydroxymethylpterin-pyrophosphokinase HPPK"/>
    <property type="match status" value="1"/>
</dbReference>
<dbReference type="GO" id="GO:0046654">
    <property type="term" value="P:tetrahydrofolate biosynthetic process"/>
    <property type="evidence" value="ECO:0007669"/>
    <property type="project" value="UniProtKB-UniPathway"/>
</dbReference>
<dbReference type="GO" id="GO:0016301">
    <property type="term" value="F:kinase activity"/>
    <property type="evidence" value="ECO:0007669"/>
    <property type="project" value="UniProtKB-KW"/>
</dbReference>
<dbReference type="GO" id="GO:0003848">
    <property type="term" value="F:2-amino-4-hydroxy-6-hydroxymethyldihydropteridine diphosphokinase activity"/>
    <property type="evidence" value="ECO:0007669"/>
    <property type="project" value="UniProtKB-EC"/>
</dbReference>
<protein>
    <recommendedName>
        <fullName evidence="4">2-amino-4-hydroxy-6-hydroxymethyldihydropteridine pyrophosphokinase</fullName>
        <ecNumber evidence="3">2.7.6.3</ecNumber>
    </recommendedName>
    <alternativeName>
        <fullName evidence="11">6-hydroxymethyl-7,8-dihydropterin pyrophosphokinase</fullName>
    </alternativeName>
    <alternativeName>
        <fullName evidence="12">7,8-dihydro-6-hydroxymethylpterin-pyrophosphokinase</fullName>
    </alternativeName>
</protein>
<keyword evidence="8" id="KW-0067">ATP-binding</keyword>
<evidence type="ECO:0000259" key="13">
    <source>
        <dbReference type="Pfam" id="PF01288"/>
    </source>
</evidence>
<evidence type="ECO:0000256" key="9">
    <source>
        <dbReference type="ARBA" id="ARBA00022909"/>
    </source>
</evidence>
<evidence type="ECO:0000313" key="15">
    <source>
        <dbReference type="Proteomes" id="UP000541636"/>
    </source>
</evidence>
<keyword evidence="7 14" id="KW-0418">Kinase</keyword>
<dbReference type="RefSeq" id="WP_168608809.1">
    <property type="nucleotide sequence ID" value="NZ_JAAZQD010000002.1"/>
</dbReference>
<evidence type="ECO:0000256" key="6">
    <source>
        <dbReference type="ARBA" id="ARBA00022741"/>
    </source>
</evidence>
<dbReference type="PANTHER" id="PTHR43071:SF1">
    <property type="entry name" value="2-AMINO-4-HYDROXY-6-HYDROXYMETHYLDIHYDROPTERIDINE PYROPHOSPHOKINASE"/>
    <property type="match status" value="1"/>
</dbReference>
<proteinExistence type="inferred from homology"/>
<evidence type="ECO:0000256" key="4">
    <source>
        <dbReference type="ARBA" id="ARBA00016218"/>
    </source>
</evidence>
<dbReference type="InterPro" id="IPR000550">
    <property type="entry name" value="Hppk"/>
</dbReference>
<dbReference type="Pfam" id="PF01288">
    <property type="entry name" value="HPPK"/>
    <property type="match status" value="1"/>
</dbReference>
<keyword evidence="9" id="KW-0289">Folate biosynthesis</keyword>
<dbReference type="EC" id="2.7.6.3" evidence="3"/>
<evidence type="ECO:0000256" key="8">
    <source>
        <dbReference type="ARBA" id="ARBA00022840"/>
    </source>
</evidence>
<reference evidence="14 15" key="1">
    <citation type="journal article" date="2017" name="Int. J. Syst. Evol. Microbiol.">
        <title>Oleiagrimonas citrea sp. nov., a marine bacterium isolated from tidal flat sediment and emended description of the genus Oleiagrimonas Fang et al. 2015 and Oleiagrimonas soli.</title>
        <authorList>
            <person name="Yang S.H."/>
            <person name="Seo H.S."/>
            <person name="Seong C.N."/>
            <person name="Kwon K.K."/>
        </authorList>
    </citation>
    <scope>NUCLEOTIDE SEQUENCE [LARGE SCALE GENOMIC DNA]</scope>
    <source>
        <strain evidence="14 15">MEBiC09124</strain>
    </source>
</reference>
<keyword evidence="15" id="KW-1185">Reference proteome</keyword>
<keyword evidence="6" id="KW-0547">Nucleotide-binding</keyword>
<evidence type="ECO:0000256" key="2">
    <source>
        <dbReference type="ARBA" id="ARBA00005810"/>
    </source>
</evidence>
<dbReference type="CDD" id="cd00483">
    <property type="entry name" value="HPPK"/>
    <property type="match status" value="1"/>
</dbReference>
<sequence>MTAVLLSLGSNIEPERHLRAALTALRERFGALRISPTYRTASVGFEGAAFLNLGVGLDTDLEPEALNAWLHALEDAEGRRRDGPRFSSRTLDIDIVLFGDRVVRGPGHLQIPRDELRHAFVLKPLVDIAPETVVPGDGRTLAQLWAVHPDYERAFEVCALEPAATGASASKQVSGS</sequence>
<name>A0A846ZK03_9GAMM</name>